<dbReference type="SUPFAM" id="SSF81321">
    <property type="entry name" value="Family A G protein-coupled receptor-like"/>
    <property type="match status" value="1"/>
</dbReference>
<keyword evidence="5" id="KW-0297">G-protein coupled receptor</keyword>
<evidence type="ECO:0000256" key="7">
    <source>
        <dbReference type="ARBA" id="ARBA00023170"/>
    </source>
</evidence>
<reference evidence="11 12" key="1">
    <citation type="submission" date="2022-05" db="EMBL/GenBank/DDBJ databases">
        <authorList>
            <consortium name="Genoscope - CEA"/>
            <person name="William W."/>
        </authorList>
    </citation>
    <scope>NUCLEOTIDE SEQUENCE [LARGE SCALE GENOMIC DNA]</scope>
</reference>
<protein>
    <recommendedName>
        <fullName evidence="10">G-protein coupled receptors family 1 profile domain-containing protein</fullName>
    </recommendedName>
</protein>
<feature type="non-terminal residue" evidence="11">
    <location>
        <position position="1"/>
    </location>
</feature>
<dbReference type="InterPro" id="IPR017452">
    <property type="entry name" value="GPCR_Rhodpsn_7TM"/>
</dbReference>
<keyword evidence="4 9" id="KW-1133">Transmembrane helix</keyword>
<evidence type="ECO:0000256" key="4">
    <source>
        <dbReference type="ARBA" id="ARBA00022989"/>
    </source>
</evidence>
<evidence type="ECO:0000256" key="6">
    <source>
        <dbReference type="ARBA" id="ARBA00023136"/>
    </source>
</evidence>
<keyword evidence="3 9" id="KW-0812">Transmembrane</keyword>
<dbReference type="AlphaFoldDB" id="A0AAU9W8E1"/>
<dbReference type="PROSITE" id="PS50262">
    <property type="entry name" value="G_PROTEIN_RECEP_F1_2"/>
    <property type="match status" value="1"/>
</dbReference>
<evidence type="ECO:0000313" key="12">
    <source>
        <dbReference type="Proteomes" id="UP001159428"/>
    </source>
</evidence>
<keyword evidence="12" id="KW-1185">Reference proteome</keyword>
<dbReference type="GO" id="GO:0004930">
    <property type="term" value="F:G protein-coupled receptor activity"/>
    <property type="evidence" value="ECO:0007669"/>
    <property type="project" value="UniProtKB-KW"/>
</dbReference>
<evidence type="ECO:0000313" key="11">
    <source>
        <dbReference type="EMBL" id="CAH3046659.1"/>
    </source>
</evidence>
<evidence type="ECO:0000256" key="8">
    <source>
        <dbReference type="ARBA" id="ARBA00023224"/>
    </source>
</evidence>
<dbReference type="PROSITE" id="PS00237">
    <property type="entry name" value="G_PROTEIN_RECEP_F1_1"/>
    <property type="match status" value="1"/>
</dbReference>
<dbReference type="Proteomes" id="UP001159428">
    <property type="component" value="Unassembled WGS sequence"/>
</dbReference>
<dbReference type="PANTHER" id="PTHR24249:SF372">
    <property type="entry name" value="G-PROTEIN COUPLED RECEPTORS FAMILY 1 PROFILE DOMAIN-CONTAINING PROTEIN"/>
    <property type="match status" value="1"/>
</dbReference>
<accession>A0AAU9W8E1</accession>
<evidence type="ECO:0000256" key="1">
    <source>
        <dbReference type="ARBA" id="ARBA00004651"/>
    </source>
</evidence>
<dbReference type="EMBL" id="CALNXJ010000008">
    <property type="protein sequence ID" value="CAH3046659.1"/>
    <property type="molecule type" value="Genomic_DNA"/>
</dbReference>
<gene>
    <name evidence="11" type="ORF">PMEA_00033378</name>
</gene>
<evidence type="ECO:0000256" key="3">
    <source>
        <dbReference type="ARBA" id="ARBA00022692"/>
    </source>
</evidence>
<evidence type="ECO:0000259" key="10">
    <source>
        <dbReference type="PROSITE" id="PS50262"/>
    </source>
</evidence>
<sequence>TDLGVGLVVQPLYISVIAEILSKDSVSSNDSECNTKIAFLVLGTFLTSASFFIVSAISFDRFLAVTLHLRYREIVTERKVTITISVLWTLSAVTSVGYLLIGDMNREVVSFAFKIIFFITTTLAFAKIHLAVPRHRLQISAQEG</sequence>
<dbReference type="Pfam" id="PF00001">
    <property type="entry name" value="7tm_1"/>
    <property type="match status" value="1"/>
</dbReference>
<dbReference type="PANTHER" id="PTHR24249">
    <property type="entry name" value="HISTAMINE RECEPTOR-RELATED G-PROTEIN COUPLED RECEPTOR"/>
    <property type="match status" value="1"/>
</dbReference>
<feature type="transmembrane region" description="Helical" evidence="9">
    <location>
        <begin position="108"/>
        <end position="126"/>
    </location>
</feature>
<comment type="caution">
    <text evidence="11">The sequence shown here is derived from an EMBL/GenBank/DDBJ whole genome shotgun (WGS) entry which is preliminary data.</text>
</comment>
<dbReference type="Gene3D" id="1.20.1070.10">
    <property type="entry name" value="Rhodopsin 7-helix transmembrane proteins"/>
    <property type="match status" value="1"/>
</dbReference>
<evidence type="ECO:0000256" key="9">
    <source>
        <dbReference type="SAM" id="Phobius"/>
    </source>
</evidence>
<keyword evidence="7" id="KW-0675">Receptor</keyword>
<feature type="non-terminal residue" evidence="11">
    <location>
        <position position="144"/>
    </location>
</feature>
<feature type="transmembrane region" description="Helical" evidence="9">
    <location>
        <begin position="80"/>
        <end position="102"/>
    </location>
</feature>
<feature type="transmembrane region" description="Helical" evidence="9">
    <location>
        <begin position="37"/>
        <end position="59"/>
    </location>
</feature>
<dbReference type="GO" id="GO:0005886">
    <property type="term" value="C:plasma membrane"/>
    <property type="evidence" value="ECO:0007669"/>
    <property type="project" value="UniProtKB-SubCell"/>
</dbReference>
<keyword evidence="2" id="KW-1003">Cell membrane</keyword>
<dbReference type="InterPro" id="IPR050569">
    <property type="entry name" value="TAAR"/>
</dbReference>
<proteinExistence type="predicted"/>
<organism evidence="11 12">
    <name type="scientific">Pocillopora meandrina</name>
    <dbReference type="NCBI Taxonomy" id="46732"/>
    <lineage>
        <taxon>Eukaryota</taxon>
        <taxon>Metazoa</taxon>
        <taxon>Cnidaria</taxon>
        <taxon>Anthozoa</taxon>
        <taxon>Hexacorallia</taxon>
        <taxon>Scleractinia</taxon>
        <taxon>Astrocoeniina</taxon>
        <taxon>Pocilloporidae</taxon>
        <taxon>Pocillopora</taxon>
    </lineage>
</organism>
<name>A0AAU9W8E1_9CNID</name>
<evidence type="ECO:0000256" key="2">
    <source>
        <dbReference type="ARBA" id="ARBA00022475"/>
    </source>
</evidence>
<comment type="subcellular location">
    <subcellularLocation>
        <location evidence="1">Cell membrane</location>
        <topology evidence="1">Multi-pass membrane protein</topology>
    </subcellularLocation>
</comment>
<feature type="domain" description="G-protein coupled receptors family 1 profile" evidence="10">
    <location>
        <begin position="1"/>
        <end position="144"/>
    </location>
</feature>
<keyword evidence="8" id="KW-0807">Transducer</keyword>
<keyword evidence="6 9" id="KW-0472">Membrane</keyword>
<evidence type="ECO:0000256" key="5">
    <source>
        <dbReference type="ARBA" id="ARBA00023040"/>
    </source>
</evidence>
<dbReference type="InterPro" id="IPR000276">
    <property type="entry name" value="GPCR_Rhodpsn"/>
</dbReference>